<dbReference type="InterPro" id="IPR050579">
    <property type="entry name" value="PMP-22/EMP/MP20-like"/>
</dbReference>
<protein>
    <recommendedName>
        <fullName evidence="20">Claudin</fullName>
    </recommendedName>
</protein>
<feature type="transmembrane region" description="Helical" evidence="5">
    <location>
        <begin position="150"/>
        <end position="176"/>
    </location>
</feature>
<dbReference type="EMBL" id="QUSZ01006717">
    <property type="protein sequence ID" value="RHY04831.1"/>
    <property type="molecule type" value="Genomic_DNA"/>
</dbReference>
<dbReference type="Proteomes" id="UP000265716">
    <property type="component" value="Unassembled WGS sequence"/>
</dbReference>
<proteinExistence type="predicted"/>
<dbReference type="EMBL" id="QUTD01008730">
    <property type="protein sequence ID" value="RHY45051.1"/>
    <property type="molecule type" value="Genomic_DNA"/>
</dbReference>
<dbReference type="EMBL" id="QUTC01009321">
    <property type="protein sequence ID" value="RHY41593.1"/>
    <property type="molecule type" value="Genomic_DNA"/>
</dbReference>
<dbReference type="Proteomes" id="UP000286510">
    <property type="component" value="Unassembled WGS sequence"/>
</dbReference>
<evidence type="ECO:0000256" key="1">
    <source>
        <dbReference type="ARBA" id="ARBA00004141"/>
    </source>
</evidence>
<evidence type="ECO:0000313" key="8">
    <source>
        <dbReference type="EMBL" id="RHY41593.1"/>
    </source>
</evidence>
<dbReference type="Proteomes" id="UP000283543">
    <property type="component" value="Unassembled WGS sequence"/>
</dbReference>
<dbReference type="Proteomes" id="UP000266643">
    <property type="component" value="Unassembled WGS sequence"/>
</dbReference>
<evidence type="ECO:0000256" key="3">
    <source>
        <dbReference type="ARBA" id="ARBA00022989"/>
    </source>
</evidence>
<dbReference type="Proteomes" id="UP000266239">
    <property type="component" value="Unassembled WGS sequence"/>
</dbReference>
<dbReference type="Proteomes" id="UP000266196">
    <property type="component" value="Unassembled WGS sequence"/>
</dbReference>
<evidence type="ECO:0000313" key="9">
    <source>
        <dbReference type="EMBL" id="RHY45051.1"/>
    </source>
</evidence>
<evidence type="ECO:0000256" key="4">
    <source>
        <dbReference type="ARBA" id="ARBA00023136"/>
    </source>
</evidence>
<dbReference type="Gene3D" id="1.20.140.150">
    <property type="match status" value="1"/>
</dbReference>
<evidence type="ECO:0000313" key="6">
    <source>
        <dbReference type="EMBL" id="RHY04831.1"/>
    </source>
</evidence>
<evidence type="ECO:0000313" key="19">
    <source>
        <dbReference type="Proteomes" id="UP000286510"/>
    </source>
</evidence>
<evidence type="ECO:0000313" key="7">
    <source>
        <dbReference type="EMBL" id="RHY11809.1"/>
    </source>
</evidence>
<organism evidence="9 17">
    <name type="scientific">Aphanomyces astaci</name>
    <name type="common">Crayfish plague agent</name>
    <dbReference type="NCBI Taxonomy" id="112090"/>
    <lineage>
        <taxon>Eukaryota</taxon>
        <taxon>Sar</taxon>
        <taxon>Stramenopiles</taxon>
        <taxon>Oomycota</taxon>
        <taxon>Saprolegniomycetes</taxon>
        <taxon>Saprolegniales</taxon>
        <taxon>Verrucalvaceae</taxon>
        <taxon>Aphanomyces</taxon>
    </lineage>
</organism>
<sequence>MGCSGYGGLAIALNFLALACAFTALLTPKWVSNSAVDASYNGVVKSADTGFGVMLMCFDVKWDNTATLVKGTNTASNYNINDCYGYYNPLERTIARFDGQLKFDKYTVSICDHYAVDNDRAAGALGIMAGLRKDAMKNFLDKTCSDSGKAVLAMTLGSPLCLFLSFVILIFGVSCCDNRSCMVQMTRFLTILSSMFSVVLSFLVFSQFTQLRYADATYGYSLYLEIAAFVLTIVLSWAIEQHILCGGKGSNHVHDRI</sequence>
<dbReference type="EMBL" id="QUTB01001282">
    <property type="protein sequence ID" value="RHY76193.1"/>
    <property type="molecule type" value="Genomic_DNA"/>
</dbReference>
<evidence type="ECO:0000256" key="5">
    <source>
        <dbReference type="SAM" id="Phobius"/>
    </source>
</evidence>
<evidence type="ECO:0000313" key="18">
    <source>
        <dbReference type="Proteomes" id="UP000283543"/>
    </source>
</evidence>
<dbReference type="PANTHER" id="PTHR10671:SF108">
    <property type="entry name" value="CLAUDIN FAMILY PROTEIN-RELATED"/>
    <property type="match status" value="1"/>
</dbReference>
<evidence type="ECO:0008006" key="20">
    <source>
        <dbReference type="Google" id="ProtNLM"/>
    </source>
</evidence>
<evidence type="ECO:0000313" key="15">
    <source>
        <dbReference type="Proteomes" id="UP000266196"/>
    </source>
</evidence>
<evidence type="ECO:0000256" key="2">
    <source>
        <dbReference type="ARBA" id="ARBA00022692"/>
    </source>
</evidence>
<dbReference type="EMBL" id="QUTE01010971">
    <property type="protein sequence ID" value="RHZ11487.1"/>
    <property type="molecule type" value="Genomic_DNA"/>
</dbReference>
<keyword evidence="3 5" id="KW-1133">Transmembrane helix</keyword>
<evidence type="ECO:0000313" key="12">
    <source>
        <dbReference type="EMBL" id="RHZ42481.1"/>
    </source>
</evidence>
<evidence type="ECO:0000313" key="16">
    <source>
        <dbReference type="Proteomes" id="UP000266239"/>
    </source>
</evidence>
<evidence type="ECO:0000313" key="10">
    <source>
        <dbReference type="EMBL" id="RHY76193.1"/>
    </source>
</evidence>
<gene>
    <name evidence="7" type="ORF">DYB25_010897</name>
    <name evidence="12" type="ORF">DYB26_001267</name>
    <name evidence="9" type="ORF">DYB30_004986</name>
    <name evidence="11" type="ORF">DYB31_003080</name>
    <name evidence="10" type="ORF">DYB34_014309</name>
    <name evidence="6" type="ORF">DYB36_011480</name>
    <name evidence="8" type="ORF">DYB38_008864</name>
</gene>
<reference evidence="13 14" key="1">
    <citation type="submission" date="2018-08" db="EMBL/GenBank/DDBJ databases">
        <title>Aphanomyces genome sequencing and annotation.</title>
        <authorList>
            <person name="Minardi D."/>
            <person name="Oidtmann B."/>
            <person name="Van Der Giezen M."/>
            <person name="Studholme D.J."/>
        </authorList>
    </citation>
    <scope>NUCLEOTIDE SEQUENCE [LARGE SCALE GENOMIC DNA]</scope>
    <source>
        <strain evidence="11 15">197901</strain>
        <strain evidence="9 17">D2</strain>
        <strain evidence="12 19">FDL457</strain>
        <strain evidence="6 13">Kv</strain>
        <strain evidence="8 14">SA</strain>
        <strain evidence="10 18">Si</strain>
        <strain evidence="7 16">Yx</strain>
    </source>
</reference>
<comment type="caution">
    <text evidence="9">The sequence shown here is derived from an EMBL/GenBank/DDBJ whole genome shotgun (WGS) entry which is preliminary data.</text>
</comment>
<name>A0A397CKC2_APHAT</name>
<dbReference type="EMBL" id="QUTA01006288">
    <property type="protein sequence ID" value="RHY11809.1"/>
    <property type="molecule type" value="Genomic_DNA"/>
</dbReference>
<evidence type="ECO:0000313" key="14">
    <source>
        <dbReference type="Proteomes" id="UP000265716"/>
    </source>
</evidence>
<feature type="transmembrane region" description="Helical" evidence="5">
    <location>
        <begin position="7"/>
        <end position="26"/>
    </location>
</feature>
<keyword evidence="2 5" id="KW-0812">Transmembrane</keyword>
<evidence type="ECO:0000313" key="13">
    <source>
        <dbReference type="Proteomes" id="UP000265427"/>
    </source>
</evidence>
<dbReference type="GO" id="GO:0005886">
    <property type="term" value="C:plasma membrane"/>
    <property type="evidence" value="ECO:0007669"/>
    <property type="project" value="TreeGrafter"/>
</dbReference>
<dbReference type="Proteomes" id="UP000265427">
    <property type="component" value="Unassembled WGS sequence"/>
</dbReference>
<dbReference type="VEuPathDB" id="FungiDB:H257_16369"/>
<dbReference type="PANTHER" id="PTHR10671">
    <property type="entry name" value="EPITHELIAL MEMBRANE PROTEIN-RELATED"/>
    <property type="match status" value="1"/>
</dbReference>
<keyword evidence="4 5" id="KW-0472">Membrane</keyword>
<evidence type="ECO:0000313" key="11">
    <source>
        <dbReference type="EMBL" id="RHZ11487.1"/>
    </source>
</evidence>
<feature type="transmembrane region" description="Helical" evidence="5">
    <location>
        <begin position="188"/>
        <end position="208"/>
    </location>
</feature>
<dbReference type="EMBL" id="QUTF01000947">
    <property type="protein sequence ID" value="RHZ42481.1"/>
    <property type="molecule type" value="Genomic_DNA"/>
</dbReference>
<accession>A0A397CKC2</accession>
<evidence type="ECO:0000313" key="17">
    <source>
        <dbReference type="Proteomes" id="UP000266643"/>
    </source>
</evidence>
<dbReference type="AlphaFoldDB" id="A0A397CKC2"/>
<feature type="transmembrane region" description="Helical" evidence="5">
    <location>
        <begin position="220"/>
        <end position="239"/>
    </location>
</feature>
<comment type="subcellular location">
    <subcellularLocation>
        <location evidence="1">Membrane</location>
        <topology evidence="1">Multi-pass membrane protein</topology>
    </subcellularLocation>
</comment>